<protein>
    <submittedName>
        <fullName evidence="1">Hypothetical_protein</fullName>
    </submittedName>
</protein>
<keyword evidence="2" id="KW-1185">Reference proteome</keyword>
<accession>A0ABP1HGU6</accession>
<evidence type="ECO:0000313" key="2">
    <source>
        <dbReference type="Proteomes" id="UP001642409"/>
    </source>
</evidence>
<proteinExistence type="predicted"/>
<comment type="caution">
    <text evidence="1">The sequence shown here is derived from an EMBL/GenBank/DDBJ whole genome shotgun (WGS) entry which is preliminary data.</text>
</comment>
<dbReference type="EMBL" id="CAXDID020000031">
    <property type="protein sequence ID" value="CAL5994252.1"/>
    <property type="molecule type" value="Genomic_DNA"/>
</dbReference>
<reference evidence="1 2" key="1">
    <citation type="submission" date="2024-07" db="EMBL/GenBank/DDBJ databases">
        <authorList>
            <person name="Akdeniz Z."/>
        </authorList>
    </citation>
    <scope>NUCLEOTIDE SEQUENCE [LARGE SCALE GENOMIC DNA]</scope>
</reference>
<name>A0ABP1HGU6_9EUKA</name>
<evidence type="ECO:0000313" key="1">
    <source>
        <dbReference type="EMBL" id="CAL5994252.1"/>
    </source>
</evidence>
<gene>
    <name evidence="1" type="ORF">HINF_LOCUS13462</name>
</gene>
<organism evidence="1 2">
    <name type="scientific">Hexamita inflata</name>
    <dbReference type="NCBI Taxonomy" id="28002"/>
    <lineage>
        <taxon>Eukaryota</taxon>
        <taxon>Metamonada</taxon>
        <taxon>Diplomonadida</taxon>
        <taxon>Hexamitidae</taxon>
        <taxon>Hexamitinae</taxon>
        <taxon>Hexamita</taxon>
    </lineage>
</organism>
<dbReference type="Proteomes" id="UP001642409">
    <property type="component" value="Unassembled WGS sequence"/>
</dbReference>
<sequence>MQVRKIELTKLLPKYYSAKSPTQNKRAISPMRSTYKDMLKAFDIKPKQLNQEIKLRTNSPVKFDVQQRQIQIQTDAQPDEDYFDNVVQFGKSVANIIQQEENTGENFSLKMSQIYSQKQDKVTIHSVEQSVMNQIFNDK</sequence>